<comment type="caution">
    <text evidence="2">The sequence shown here is derived from an EMBL/GenBank/DDBJ whole genome shotgun (WGS) entry which is preliminary data.</text>
</comment>
<keyword evidence="3" id="KW-1185">Reference proteome</keyword>
<sequence length="118" mass="13431">MSIVVILIFAIVIMYVIKQMSPGNIRQITTEELKAKLRNKDLRLVDVRTEGEFSNHSIRGAINIPLHTLSNRIDELEHDKEIAVICQSGMRSLKASKQLKKNQFTNVVNVRGGMNSWK</sequence>
<dbReference type="RefSeq" id="WP_204695597.1">
    <property type="nucleotide sequence ID" value="NZ_JAFBEC010000001.1"/>
</dbReference>
<reference evidence="2 3" key="1">
    <citation type="submission" date="2021-01" db="EMBL/GenBank/DDBJ databases">
        <title>Genomic Encyclopedia of Type Strains, Phase IV (KMG-IV): sequencing the most valuable type-strain genomes for metagenomic binning, comparative biology and taxonomic classification.</title>
        <authorList>
            <person name="Goeker M."/>
        </authorList>
    </citation>
    <scope>NUCLEOTIDE SEQUENCE [LARGE SCALE GENOMIC DNA]</scope>
    <source>
        <strain evidence="2 3">DSM 25540</strain>
    </source>
</reference>
<dbReference type="PROSITE" id="PS50206">
    <property type="entry name" value="RHODANESE_3"/>
    <property type="match status" value="1"/>
</dbReference>
<evidence type="ECO:0000259" key="1">
    <source>
        <dbReference type="PROSITE" id="PS50206"/>
    </source>
</evidence>
<evidence type="ECO:0000313" key="2">
    <source>
        <dbReference type="EMBL" id="MBM7631487.1"/>
    </source>
</evidence>
<feature type="domain" description="Rhodanese" evidence="1">
    <location>
        <begin position="38"/>
        <end position="118"/>
    </location>
</feature>
<dbReference type="EMBL" id="JAFBEC010000001">
    <property type="protein sequence ID" value="MBM7631487.1"/>
    <property type="molecule type" value="Genomic_DNA"/>
</dbReference>
<dbReference type="Pfam" id="PF00581">
    <property type="entry name" value="Rhodanese"/>
    <property type="match status" value="1"/>
</dbReference>
<organism evidence="2 3">
    <name type="scientific">Geomicrobium sediminis</name>
    <dbReference type="NCBI Taxonomy" id="1347788"/>
    <lineage>
        <taxon>Bacteria</taxon>
        <taxon>Bacillati</taxon>
        <taxon>Bacillota</taxon>
        <taxon>Bacilli</taxon>
        <taxon>Bacillales</taxon>
        <taxon>Geomicrobium</taxon>
    </lineage>
</organism>
<name>A0ABS2P855_9BACL</name>
<dbReference type="PANTHER" id="PTHR43031">
    <property type="entry name" value="FAD-DEPENDENT OXIDOREDUCTASE"/>
    <property type="match status" value="1"/>
</dbReference>
<dbReference type="InterPro" id="IPR001763">
    <property type="entry name" value="Rhodanese-like_dom"/>
</dbReference>
<dbReference type="InterPro" id="IPR036873">
    <property type="entry name" value="Rhodanese-like_dom_sf"/>
</dbReference>
<accession>A0ABS2P855</accession>
<dbReference type="Proteomes" id="UP000741863">
    <property type="component" value="Unassembled WGS sequence"/>
</dbReference>
<dbReference type="CDD" id="cd00158">
    <property type="entry name" value="RHOD"/>
    <property type="match status" value="1"/>
</dbReference>
<gene>
    <name evidence="2" type="ORF">JOD17_000578</name>
</gene>
<dbReference type="SMART" id="SM00450">
    <property type="entry name" value="RHOD"/>
    <property type="match status" value="1"/>
</dbReference>
<dbReference type="PANTHER" id="PTHR43031:SF17">
    <property type="entry name" value="SULFURTRANSFERASE YTWF-RELATED"/>
    <property type="match status" value="1"/>
</dbReference>
<evidence type="ECO:0000313" key="3">
    <source>
        <dbReference type="Proteomes" id="UP000741863"/>
    </source>
</evidence>
<dbReference type="SUPFAM" id="SSF52821">
    <property type="entry name" value="Rhodanese/Cell cycle control phosphatase"/>
    <property type="match status" value="1"/>
</dbReference>
<proteinExistence type="predicted"/>
<dbReference type="InterPro" id="IPR050229">
    <property type="entry name" value="GlpE_sulfurtransferase"/>
</dbReference>
<dbReference type="Gene3D" id="3.40.250.10">
    <property type="entry name" value="Rhodanese-like domain"/>
    <property type="match status" value="1"/>
</dbReference>
<protein>
    <submittedName>
        <fullName evidence="2">Rhodanese-related sulfurtransferase</fullName>
    </submittedName>
</protein>